<dbReference type="Proteomes" id="UP000280960">
    <property type="component" value="Chromosome"/>
</dbReference>
<proteinExistence type="inferred from homology"/>
<evidence type="ECO:0000256" key="1">
    <source>
        <dbReference type="ARBA" id="ARBA00007644"/>
    </source>
</evidence>
<feature type="binding site" evidence="2">
    <location>
        <position position="77"/>
    </location>
    <ligand>
        <name>Mn(2+)</name>
        <dbReference type="ChEBI" id="CHEBI:29035"/>
        <label>1</label>
    </ligand>
</feature>
<reference evidence="3 4" key="1">
    <citation type="submission" date="2018-10" db="EMBL/GenBank/DDBJ databases">
        <authorList>
            <person name="Zhang X."/>
        </authorList>
    </citation>
    <scope>NUCLEOTIDE SEQUENCE [LARGE SCALE GENOMIC DNA]</scope>
    <source>
        <strain evidence="3 4">SK-G1</strain>
    </source>
</reference>
<dbReference type="GO" id="GO:0046872">
    <property type="term" value="F:metal ion binding"/>
    <property type="evidence" value="ECO:0007669"/>
    <property type="project" value="UniProtKB-KW"/>
</dbReference>
<gene>
    <name evidence="3" type="ORF">D2962_04910</name>
</gene>
<name>A0A3G2R4J5_9FIRM</name>
<sequence length="169" mass="19593">MFMQEMRGPLVCHVREPYPAITVEGPNREYAEILMGDYAGKDSELTAILQYIYGNLVSSNVEVAQLLMCIARVEMHHFHMLGETIKLLGVDPRYQHMGKYWNASFVKYERDTCKILHANREDEMAAIREYRRQAARIADTNVKELLLRIARDEEVHARLLGEAIEKYCS</sequence>
<feature type="binding site" evidence="2">
    <location>
        <position position="74"/>
    </location>
    <ligand>
        <name>Mn(2+)</name>
        <dbReference type="ChEBI" id="CHEBI:29035"/>
        <label>1</label>
    </ligand>
</feature>
<dbReference type="InterPro" id="IPR012347">
    <property type="entry name" value="Ferritin-like"/>
</dbReference>
<dbReference type="KEGG" id="bacg:D2962_04910"/>
<dbReference type="CDD" id="cd07908">
    <property type="entry name" value="Mn_catalase_like"/>
    <property type="match status" value="1"/>
</dbReference>
<keyword evidence="2" id="KW-0464">Manganese</keyword>
<keyword evidence="2" id="KW-0479">Metal-binding</keyword>
<dbReference type="EMBL" id="CP033169">
    <property type="protein sequence ID" value="AYO30038.1"/>
    <property type="molecule type" value="Genomic_DNA"/>
</dbReference>
<feature type="binding site" evidence="2">
    <location>
        <position position="44"/>
    </location>
    <ligand>
        <name>Mn(2+)</name>
        <dbReference type="ChEBI" id="CHEBI:29035"/>
        <label>1</label>
    </ligand>
</feature>
<dbReference type="InterPro" id="IPR009078">
    <property type="entry name" value="Ferritin-like_SF"/>
</dbReference>
<keyword evidence="4" id="KW-1185">Reference proteome</keyword>
<dbReference type="Gene3D" id="1.20.1260.10">
    <property type="match status" value="2"/>
</dbReference>
<comment type="similarity">
    <text evidence="1">Belongs to the manganese catalase family.</text>
</comment>
<dbReference type="RefSeq" id="WP_122014312.1">
    <property type="nucleotide sequence ID" value="NZ_CP033169.1"/>
</dbReference>
<comment type="cofactor">
    <cofactor evidence="2">
        <name>Mn(2+)</name>
        <dbReference type="ChEBI" id="CHEBI:29035"/>
    </cofactor>
    <text evidence="2">Binds 2 manganese ions per subunit.</text>
</comment>
<accession>A0A3G2R4J5</accession>
<dbReference type="SUPFAM" id="SSF47240">
    <property type="entry name" value="Ferritin-like"/>
    <property type="match status" value="1"/>
</dbReference>
<dbReference type="Pfam" id="PF05067">
    <property type="entry name" value="Mn_catalase"/>
    <property type="match status" value="1"/>
</dbReference>
<dbReference type="AlphaFoldDB" id="A0A3G2R4J5"/>
<protein>
    <submittedName>
        <fullName evidence="3">Bacterioferritin</fullName>
    </submittedName>
</protein>
<evidence type="ECO:0000313" key="4">
    <source>
        <dbReference type="Proteomes" id="UP000280960"/>
    </source>
</evidence>
<organism evidence="3 4">
    <name type="scientific">Biomaibacter acetigenes</name>
    <dbReference type="NCBI Taxonomy" id="2316383"/>
    <lineage>
        <taxon>Bacteria</taxon>
        <taxon>Bacillati</taxon>
        <taxon>Bacillota</taxon>
        <taxon>Clostridia</taxon>
        <taxon>Thermosediminibacterales</taxon>
        <taxon>Tepidanaerobacteraceae</taxon>
        <taxon>Biomaibacter</taxon>
    </lineage>
</organism>
<evidence type="ECO:0000256" key="2">
    <source>
        <dbReference type="PIRSR" id="PIRSR607760-1"/>
    </source>
</evidence>
<dbReference type="InterPro" id="IPR007760">
    <property type="entry name" value="Mn_catalase"/>
</dbReference>
<evidence type="ECO:0000313" key="3">
    <source>
        <dbReference type="EMBL" id="AYO30038.1"/>
    </source>
</evidence>